<dbReference type="InterPro" id="IPR000259">
    <property type="entry name" value="Adhesion_dom_fimbrial"/>
</dbReference>
<accession>G8LFX5</accession>
<dbReference type="PANTHER" id="PTHR33420:SF12">
    <property type="entry name" value="FIMBRIN-LIKE PROTEIN FIMI-RELATED"/>
    <property type="match status" value="1"/>
</dbReference>
<evidence type="ECO:0000256" key="4">
    <source>
        <dbReference type="ARBA" id="ARBA00023263"/>
    </source>
</evidence>
<reference evidence="6 7" key="1">
    <citation type="journal article" date="2011" name="Stand. Genomic Sci.">
        <title>Complete genome of the onion pathogen Enterobacter cloacae EcWSU1.</title>
        <authorList>
            <person name="Humann J.L."/>
            <person name="Wildung M."/>
            <person name="Cheng C.H."/>
            <person name="Lee T."/>
            <person name="Stewart J.E."/>
            <person name="Drew J.C."/>
            <person name="Triplett E.W."/>
            <person name="Main D."/>
            <person name="Schroeder B.K."/>
        </authorList>
    </citation>
    <scope>NUCLEOTIDE SEQUENCE [LARGE SCALE GENOMIC DNA]</scope>
    <source>
        <strain evidence="6 7">EcWSU1</strain>
    </source>
</reference>
<feature type="domain" description="Fimbrial-type adhesion" evidence="5">
    <location>
        <begin position="222"/>
        <end position="366"/>
    </location>
</feature>
<dbReference type="EMBL" id="CP002886">
    <property type="protein sequence ID" value="AEW72784.1"/>
    <property type="molecule type" value="Genomic_DNA"/>
</dbReference>
<comment type="subcellular location">
    <subcellularLocation>
        <location evidence="1">Fimbrium</location>
    </subcellularLocation>
</comment>
<dbReference type="SUPFAM" id="SSF49401">
    <property type="entry name" value="Bacterial adhesins"/>
    <property type="match status" value="1"/>
</dbReference>
<evidence type="ECO:0000259" key="5">
    <source>
        <dbReference type="Pfam" id="PF00419"/>
    </source>
</evidence>
<dbReference type="HOGENOM" id="CLU_058392_5_0_6"/>
<proteinExistence type="inferred from homology"/>
<dbReference type="GO" id="GO:0043709">
    <property type="term" value="P:cell adhesion involved in single-species biofilm formation"/>
    <property type="evidence" value="ECO:0007669"/>
    <property type="project" value="TreeGrafter"/>
</dbReference>
<organism evidence="6 7">
    <name type="scientific">Enterobacter ludwigii</name>
    <dbReference type="NCBI Taxonomy" id="299767"/>
    <lineage>
        <taxon>Bacteria</taxon>
        <taxon>Pseudomonadati</taxon>
        <taxon>Pseudomonadota</taxon>
        <taxon>Gammaproteobacteria</taxon>
        <taxon>Enterobacterales</taxon>
        <taxon>Enterobacteriaceae</taxon>
        <taxon>Enterobacter</taxon>
        <taxon>Enterobacter cloacae complex</taxon>
    </lineage>
</organism>
<evidence type="ECO:0000256" key="1">
    <source>
        <dbReference type="ARBA" id="ARBA00004561"/>
    </source>
</evidence>
<protein>
    <submittedName>
        <fullName evidence="6">Fimbrial Protein</fullName>
    </submittedName>
</protein>
<comment type="similarity">
    <text evidence="2">Belongs to the fimbrial protein family.</text>
</comment>
<dbReference type="InterPro" id="IPR008966">
    <property type="entry name" value="Adhesion_dom_sf"/>
</dbReference>
<evidence type="ECO:0000256" key="2">
    <source>
        <dbReference type="ARBA" id="ARBA00006671"/>
    </source>
</evidence>
<dbReference type="InterPro" id="IPR050263">
    <property type="entry name" value="Bact_Fimbrial_Adh_Pro"/>
</dbReference>
<dbReference type="Gene3D" id="2.60.40.1090">
    <property type="entry name" value="Fimbrial-type adhesion domain"/>
    <property type="match status" value="1"/>
</dbReference>
<dbReference type="KEGG" id="eec:EcWSU1_01345"/>
<dbReference type="AlphaFoldDB" id="G8LFX5"/>
<keyword evidence="3" id="KW-0732">Signal</keyword>
<dbReference type="PANTHER" id="PTHR33420">
    <property type="entry name" value="FIMBRIAL SUBUNIT ELFA-RELATED"/>
    <property type="match status" value="1"/>
</dbReference>
<dbReference type="InterPro" id="IPR036937">
    <property type="entry name" value="Adhesion_dom_fimbrial_sf"/>
</dbReference>
<dbReference type="eggNOG" id="COG3539">
    <property type="taxonomic scope" value="Bacteria"/>
</dbReference>
<keyword evidence="4" id="KW-0281">Fimbrium</keyword>
<evidence type="ECO:0000313" key="6">
    <source>
        <dbReference type="EMBL" id="AEW72784.1"/>
    </source>
</evidence>
<sequence>MRASTARPTTSLRMRQRKPTSLTLLRSATDSPFRQTIMQMIKQCFFFLVLGTAALFMPHANALCTSSDLPKQINVASVSVSSTLPVGATIPGTEQTVHVAGNCYNPSDFGLPIVACYYGAGLEIPGLSGVYESGLEGIGVALMNDKGQRITGAGGIYCNSSGTPLGYVSNDISESFNFNVTLELVKTSNTVKSGSLSQAESKFGVGVYQHEGISDPNTISYAGNVNLETVTCSVLPKNLTVNLGDFPVSDFISIGLLSSPAQNFDVTINCDSTVQPELKVTSANGYETAFEGGIKLTQQNGMATGVGVRMLFDDHLATFDTYVSTRSQAIANETLRIPFEVRYEQVSNVVTPGPANTVATITLAYK</sequence>
<gene>
    <name evidence="6" type="ORF">EcWSU1_01345</name>
</gene>
<dbReference type="Pfam" id="PF00419">
    <property type="entry name" value="Fimbrial"/>
    <property type="match status" value="1"/>
</dbReference>
<evidence type="ECO:0000256" key="3">
    <source>
        <dbReference type="ARBA" id="ARBA00022729"/>
    </source>
</evidence>
<dbReference type="Gene3D" id="2.60.40.3310">
    <property type="match status" value="1"/>
</dbReference>
<evidence type="ECO:0000313" key="7">
    <source>
        <dbReference type="Proteomes" id="UP000007838"/>
    </source>
</evidence>
<dbReference type="Proteomes" id="UP000007838">
    <property type="component" value="Chromosome"/>
</dbReference>
<dbReference type="GO" id="GO:0009289">
    <property type="term" value="C:pilus"/>
    <property type="evidence" value="ECO:0007669"/>
    <property type="project" value="UniProtKB-SubCell"/>
</dbReference>
<name>G8LFX5_9ENTR</name>